<keyword evidence="11" id="KW-1185">Reference proteome</keyword>
<evidence type="ECO:0000313" key="11">
    <source>
        <dbReference type="Proteomes" id="UP000326202"/>
    </source>
</evidence>
<dbReference type="GO" id="GO:0006006">
    <property type="term" value="P:glucose metabolic process"/>
    <property type="evidence" value="ECO:0007669"/>
    <property type="project" value="UniProtKB-KW"/>
</dbReference>
<gene>
    <name evidence="6 10" type="primary">zwf</name>
    <name evidence="10" type="ORF">FRZ44_15100</name>
</gene>
<dbReference type="PRINTS" id="PR00079">
    <property type="entry name" value="G6PDHDRGNASE"/>
</dbReference>
<keyword evidence="5 6" id="KW-0119">Carbohydrate metabolism</keyword>
<proteinExistence type="inferred from homology"/>
<evidence type="ECO:0000256" key="6">
    <source>
        <dbReference type="HAMAP-Rule" id="MF_00966"/>
    </source>
</evidence>
<evidence type="ECO:0000313" key="10">
    <source>
        <dbReference type="EMBL" id="QEX16218.1"/>
    </source>
</evidence>
<evidence type="ECO:0000256" key="5">
    <source>
        <dbReference type="ARBA" id="ARBA00023277"/>
    </source>
</evidence>
<dbReference type="PANTHER" id="PTHR23429">
    <property type="entry name" value="GLUCOSE-6-PHOSPHATE 1-DEHYDROGENASE G6PD"/>
    <property type="match status" value="1"/>
</dbReference>
<dbReference type="PIRSF" id="PIRSF000110">
    <property type="entry name" value="G6PD"/>
    <property type="match status" value="1"/>
</dbReference>
<name>A0A5J6MFJ5_9PROT</name>
<feature type="binding site" evidence="6">
    <location>
        <position position="225"/>
    </location>
    <ligand>
        <name>substrate</name>
    </ligand>
</feature>
<dbReference type="PANTHER" id="PTHR23429:SF0">
    <property type="entry name" value="GLUCOSE-6-PHOSPHATE 1-DEHYDROGENASE"/>
    <property type="match status" value="1"/>
</dbReference>
<dbReference type="OrthoDB" id="9802739at2"/>
<comment type="function">
    <text evidence="6">Catalyzes the oxidation of glucose 6-phosphate to 6-phosphogluconolactone.</text>
</comment>
<dbReference type="UniPathway" id="UPA00115">
    <property type="reaction ID" value="UER00408"/>
</dbReference>
<dbReference type="SUPFAM" id="SSF51735">
    <property type="entry name" value="NAD(P)-binding Rossmann-fold domains"/>
    <property type="match status" value="1"/>
</dbReference>
<dbReference type="SUPFAM" id="SSF55347">
    <property type="entry name" value="Glyceraldehyde-3-phosphate dehydrogenase-like, C-terminal domain"/>
    <property type="match status" value="1"/>
</dbReference>
<evidence type="ECO:0000256" key="4">
    <source>
        <dbReference type="ARBA" id="ARBA00023002"/>
    </source>
</evidence>
<keyword evidence="2 6" id="KW-0313">Glucose metabolism</keyword>
<comment type="similarity">
    <text evidence="6">Belongs to the glucose-6-phosphate dehydrogenase family.</text>
</comment>
<feature type="binding site" evidence="6">
    <location>
        <position position="191"/>
    </location>
    <ligand>
        <name>NADP(+)</name>
        <dbReference type="ChEBI" id="CHEBI:58349"/>
    </ligand>
</feature>
<comment type="caution">
    <text evidence="6">Lacks conserved residue(s) required for the propagation of feature annotation.</text>
</comment>
<evidence type="ECO:0000256" key="1">
    <source>
        <dbReference type="ARBA" id="ARBA00004937"/>
    </source>
</evidence>
<feature type="domain" description="Glucose-6-phosphate dehydrogenase C-terminal" evidence="9">
    <location>
        <begin position="232"/>
        <end position="526"/>
    </location>
</feature>
<feature type="active site" description="Proton acceptor" evidence="6">
    <location>
        <position position="283"/>
    </location>
</feature>
<feature type="binding site" evidence="6">
    <location>
        <position position="70"/>
    </location>
    <ligand>
        <name>NADP(+)</name>
        <dbReference type="ChEBI" id="CHEBI:58349"/>
    </ligand>
</feature>
<dbReference type="AlphaFoldDB" id="A0A5J6MFJ5"/>
<dbReference type="Gene3D" id="3.30.360.10">
    <property type="entry name" value="Dihydrodipicolinate Reductase, domain 2"/>
    <property type="match status" value="1"/>
</dbReference>
<feature type="binding site" evidence="6">
    <location>
        <begin position="120"/>
        <end position="121"/>
    </location>
    <ligand>
        <name>NADP(+)</name>
        <dbReference type="ChEBI" id="CHEBI:58349"/>
    </ligand>
</feature>
<dbReference type="EC" id="1.1.1.49" evidence="6"/>
<dbReference type="EMBL" id="CP042906">
    <property type="protein sequence ID" value="QEX16218.1"/>
    <property type="molecule type" value="Genomic_DNA"/>
</dbReference>
<keyword evidence="3 6" id="KW-0521">NADP</keyword>
<dbReference type="GO" id="GO:0004345">
    <property type="term" value="F:glucose-6-phosphate dehydrogenase activity"/>
    <property type="evidence" value="ECO:0007669"/>
    <property type="project" value="UniProtKB-UniRule"/>
</dbReference>
<sequence>MPDRQAIRASSVAPATDPSPRRQPKPADPCTLVIFGATGDLTNRLVMPALYNLTKTKVLPENFALIGVARSERTADGWRDHLYKTLKSYVGNAANEFHVDHVDEAAWKRLASRMSYVQGDLTKPELYEKLRDMLAETGKAHGTEGNAIFYLAVADSLFGSVVEQLGKAKLTDQNEGRNGQRPFWRRVVIEKPFGNSLASARELNARILRSLQENQIFRIDHFLGKDTVQSIMALRFANGLFEPIWNRDRIDHVQITAAETVGVEQRGEFYEATGALRDMVPNHVFSLLSMVAMEPPVGFDEASIRTKKADVFAAMPAVKPDRAVRGQYRAGTVLGKAVKAYRQEPKVAPDSNVETYVAMELAIDNWRWAGVPFYIRTGKHMSRRNTEIAIRFKPAPYAAFKGTPVDCLPPNWLVLRIAPDEGISLQFEVKRRGPIVDLAAVKMDFHYDDWFPKEPNVGYETLLYDVMVGDPTLFMRADMVEEAWRVVQPVLDAWAAEKVDVPGYASGSDGPGAADELLRRDGDRAWRPVAPPSERKS</sequence>
<feature type="binding site" evidence="6">
    <location>
        <position position="259"/>
    </location>
    <ligand>
        <name>substrate</name>
    </ligand>
</feature>
<dbReference type="GO" id="GO:0009051">
    <property type="term" value="P:pentose-phosphate shunt, oxidative branch"/>
    <property type="evidence" value="ECO:0007669"/>
    <property type="project" value="TreeGrafter"/>
</dbReference>
<dbReference type="GO" id="GO:0050661">
    <property type="term" value="F:NADP binding"/>
    <property type="evidence" value="ECO:0007669"/>
    <property type="project" value="UniProtKB-UniRule"/>
</dbReference>
<protein>
    <recommendedName>
        <fullName evidence="6">Glucose-6-phosphate 1-dehydrogenase</fullName>
        <shortName evidence="6">G6PD</shortName>
        <ecNumber evidence="6">1.1.1.49</ecNumber>
    </recommendedName>
</protein>
<dbReference type="HAMAP" id="MF_00966">
    <property type="entry name" value="G6PD"/>
    <property type="match status" value="1"/>
</dbReference>
<dbReference type="InterPro" id="IPR036291">
    <property type="entry name" value="NAD(P)-bd_dom_sf"/>
</dbReference>
<feature type="region of interest" description="Disordered" evidence="7">
    <location>
        <begin position="1"/>
        <end position="28"/>
    </location>
</feature>
<feature type="domain" description="Glucose-6-phosphate dehydrogenase NAD-binding" evidence="8">
    <location>
        <begin position="33"/>
        <end position="229"/>
    </location>
</feature>
<feature type="binding site" evidence="6">
    <location>
        <position position="221"/>
    </location>
    <ligand>
        <name>substrate</name>
    </ligand>
</feature>
<dbReference type="Gene3D" id="3.40.50.720">
    <property type="entry name" value="NAD(P)-binding Rossmann-like Domain"/>
    <property type="match status" value="1"/>
</dbReference>
<evidence type="ECO:0000259" key="8">
    <source>
        <dbReference type="Pfam" id="PF00479"/>
    </source>
</evidence>
<keyword evidence="4 6" id="KW-0560">Oxidoreductase</keyword>
<evidence type="ECO:0000256" key="2">
    <source>
        <dbReference type="ARBA" id="ARBA00022526"/>
    </source>
</evidence>
<feature type="region of interest" description="Disordered" evidence="7">
    <location>
        <begin position="502"/>
        <end position="537"/>
    </location>
</feature>
<dbReference type="InterPro" id="IPR022675">
    <property type="entry name" value="G6P_DH_C"/>
</dbReference>
<dbReference type="RefSeq" id="WP_151176600.1">
    <property type="nucleotide sequence ID" value="NZ_CP042906.1"/>
</dbReference>
<feature type="compositionally biased region" description="Basic and acidic residues" evidence="7">
    <location>
        <begin position="516"/>
        <end position="526"/>
    </location>
</feature>
<feature type="binding site" evidence="6">
    <location>
        <position position="278"/>
    </location>
    <ligand>
        <name>substrate</name>
    </ligand>
</feature>
<evidence type="ECO:0000259" key="9">
    <source>
        <dbReference type="Pfam" id="PF02781"/>
    </source>
</evidence>
<feature type="binding site" evidence="6">
    <location>
        <position position="379"/>
    </location>
    <ligand>
        <name>substrate</name>
    </ligand>
</feature>
<dbReference type="NCBIfam" id="NF009492">
    <property type="entry name" value="PRK12853.1-3"/>
    <property type="match status" value="1"/>
</dbReference>
<dbReference type="Proteomes" id="UP000326202">
    <property type="component" value="Chromosome"/>
</dbReference>
<organism evidence="10 11">
    <name type="scientific">Hypericibacter terrae</name>
    <dbReference type="NCBI Taxonomy" id="2602015"/>
    <lineage>
        <taxon>Bacteria</taxon>
        <taxon>Pseudomonadati</taxon>
        <taxon>Pseudomonadota</taxon>
        <taxon>Alphaproteobacteria</taxon>
        <taxon>Rhodospirillales</taxon>
        <taxon>Dongiaceae</taxon>
        <taxon>Hypericibacter</taxon>
    </lineage>
</organism>
<evidence type="ECO:0000256" key="7">
    <source>
        <dbReference type="SAM" id="MobiDB-lite"/>
    </source>
</evidence>
<dbReference type="InterPro" id="IPR001282">
    <property type="entry name" value="G6P_DH"/>
</dbReference>
<dbReference type="Pfam" id="PF00479">
    <property type="entry name" value="G6PD_N"/>
    <property type="match status" value="1"/>
</dbReference>
<dbReference type="GO" id="GO:0005829">
    <property type="term" value="C:cytosol"/>
    <property type="evidence" value="ECO:0007669"/>
    <property type="project" value="TreeGrafter"/>
</dbReference>
<evidence type="ECO:0000256" key="3">
    <source>
        <dbReference type="ARBA" id="ARBA00022857"/>
    </source>
</evidence>
<reference evidence="10 11" key="1">
    <citation type="submission" date="2019-08" db="EMBL/GenBank/DDBJ databases">
        <title>Hyperibacter terrae gen. nov., sp. nov. and Hyperibacter viscosus sp. nov., two new members in the family Rhodospirillaceae isolated from the rhizosphere of Hypericum perforatum.</title>
        <authorList>
            <person name="Noviana Z."/>
        </authorList>
    </citation>
    <scope>NUCLEOTIDE SEQUENCE [LARGE SCALE GENOMIC DNA]</scope>
    <source>
        <strain evidence="10 11">R5913</strain>
    </source>
</reference>
<dbReference type="NCBIfam" id="TIGR00871">
    <property type="entry name" value="zwf"/>
    <property type="match status" value="1"/>
</dbReference>
<dbReference type="KEGG" id="htq:FRZ44_15100"/>
<dbReference type="Pfam" id="PF02781">
    <property type="entry name" value="G6PD_C"/>
    <property type="match status" value="1"/>
</dbReference>
<comment type="pathway">
    <text evidence="1 6">Carbohydrate degradation; pentose phosphate pathway; D-ribulose 5-phosphate from D-glucose 6-phosphate (oxidative stage): step 1/3.</text>
</comment>
<accession>A0A5J6MFJ5</accession>
<comment type="catalytic activity">
    <reaction evidence="6">
        <text>D-glucose 6-phosphate + NADP(+) = 6-phospho-D-glucono-1,5-lactone + NADPH + H(+)</text>
        <dbReference type="Rhea" id="RHEA:15841"/>
        <dbReference type="ChEBI" id="CHEBI:15378"/>
        <dbReference type="ChEBI" id="CHEBI:57783"/>
        <dbReference type="ChEBI" id="CHEBI:57955"/>
        <dbReference type="ChEBI" id="CHEBI:58349"/>
        <dbReference type="ChEBI" id="CHEBI:61548"/>
        <dbReference type="EC" id="1.1.1.49"/>
    </reaction>
</comment>
<dbReference type="InterPro" id="IPR022674">
    <property type="entry name" value="G6P_DH_NAD-bd"/>
</dbReference>